<sequence length="393" mass="45240">MIELRIKAWRCHEGNPIARMMLDRYIFVKSQRHSAAHSQAVHIFLNVAPYPKSFAKPGERFIYAPPSTPFQHLTDEEAKNFLERGWLRVENAIDPNVIRRWMKDLWVRCGYDAGDKSTWAQEYLHLPFHRQLRYEKFAPKAFGKSLTSSAALKPGMTSENAGWGTILWSTLVPSPGPESQTTNNVDEVCKRLYDHPEGLDPALTANDLTIGVRECGIFQTAEAKKGDVFILHGLVPHTANYNSHHYVRVITNTHVTLKDQLHLDRPDKNYTLAEQVILLALDRESIPEFKPTRERKFWYPRNFCFKEKRIEDELKAMKDAAAAEGLDPSNIDSIWVSEKARSDFARTNGLFLPVHEEAGFETAQHLIQIINHRRNLPFGSYPKDTRRRVNINQ</sequence>
<dbReference type="GeneID" id="73340852"/>
<evidence type="ECO:0008006" key="3">
    <source>
        <dbReference type="Google" id="ProtNLM"/>
    </source>
</evidence>
<dbReference type="EMBL" id="CP019475">
    <property type="protein sequence ID" value="UQC81359.1"/>
    <property type="molecule type" value="Genomic_DNA"/>
</dbReference>
<reference evidence="1" key="1">
    <citation type="journal article" date="2021" name="Mol. Plant Microbe Interact.">
        <title>Complete Genome Sequence of the Plant-Pathogenic Fungus Colletotrichum lupini.</title>
        <authorList>
            <person name="Baroncelli R."/>
            <person name="Pensec F."/>
            <person name="Da Lio D."/>
            <person name="Boufleur T."/>
            <person name="Vicente I."/>
            <person name="Sarrocco S."/>
            <person name="Picot A."/>
            <person name="Baraldi E."/>
            <person name="Sukno S."/>
            <person name="Thon M."/>
            <person name="Le Floch G."/>
        </authorList>
    </citation>
    <scope>NUCLEOTIDE SEQUENCE</scope>
    <source>
        <strain evidence="1">IMI 504893</strain>
    </source>
</reference>
<protein>
    <recommendedName>
        <fullName evidence="3">Phytanoyl-CoA dioxygenase</fullName>
    </recommendedName>
</protein>
<proteinExistence type="predicted"/>
<dbReference type="RefSeq" id="XP_049142985.1">
    <property type="nucleotide sequence ID" value="XM_049285842.1"/>
</dbReference>
<accession>A0A9Q8SPV8</accession>
<name>A0A9Q8SPV8_9PEZI</name>
<dbReference type="AlphaFoldDB" id="A0A9Q8SPV8"/>
<keyword evidence="2" id="KW-1185">Reference proteome</keyword>
<gene>
    <name evidence="1" type="ORF">CLUP02_06845</name>
</gene>
<evidence type="ECO:0000313" key="2">
    <source>
        <dbReference type="Proteomes" id="UP000830671"/>
    </source>
</evidence>
<dbReference type="KEGG" id="clup:CLUP02_06845"/>
<organism evidence="1 2">
    <name type="scientific">Colletotrichum lupini</name>
    <dbReference type="NCBI Taxonomy" id="145971"/>
    <lineage>
        <taxon>Eukaryota</taxon>
        <taxon>Fungi</taxon>
        <taxon>Dikarya</taxon>
        <taxon>Ascomycota</taxon>
        <taxon>Pezizomycotina</taxon>
        <taxon>Sordariomycetes</taxon>
        <taxon>Hypocreomycetidae</taxon>
        <taxon>Glomerellales</taxon>
        <taxon>Glomerellaceae</taxon>
        <taxon>Colletotrichum</taxon>
        <taxon>Colletotrichum acutatum species complex</taxon>
    </lineage>
</organism>
<dbReference type="Proteomes" id="UP000830671">
    <property type="component" value="Chromosome 3"/>
</dbReference>
<evidence type="ECO:0000313" key="1">
    <source>
        <dbReference type="EMBL" id="UQC81359.1"/>
    </source>
</evidence>